<dbReference type="SUPFAM" id="SSF54001">
    <property type="entry name" value="Cysteine proteinases"/>
    <property type="match status" value="1"/>
</dbReference>
<organism evidence="10 11">
    <name type="scientific">Scyliorhinus torazame</name>
    <name type="common">Cloudy catshark</name>
    <name type="synonym">Catulus torazame</name>
    <dbReference type="NCBI Taxonomy" id="75743"/>
    <lineage>
        <taxon>Eukaryota</taxon>
        <taxon>Metazoa</taxon>
        <taxon>Chordata</taxon>
        <taxon>Craniata</taxon>
        <taxon>Vertebrata</taxon>
        <taxon>Chondrichthyes</taxon>
        <taxon>Elasmobranchii</taxon>
        <taxon>Galeomorphii</taxon>
        <taxon>Galeoidea</taxon>
        <taxon>Carcharhiniformes</taxon>
        <taxon>Scyliorhinidae</taxon>
        <taxon>Scyliorhinus</taxon>
    </lineage>
</organism>
<accession>A0A401NIF2</accession>
<keyword evidence="11" id="KW-1185">Reference proteome</keyword>
<keyword evidence="6" id="KW-1015">Disulfide bond</keyword>
<sequence>MNVLLFLGSFQIMVLTVTTSSLFDPLLTEGWENWKMLHQKQYTENDERGRRMVWEKNLWFVEYHNQEYLMGKHTYNLKMNQFGDMTLEEFNEQMNGFRLLKPRNPSEQLARIPESVAIPKHVDWRKEGYVTPVKYQGACGSCWAFSSTGALEGQTFKKTGKLIPLSEQNLVDCSGPQGNQGCGGGWMENAFLYVHDNNGIDSEAGYPYTGRDDSCNYTVKYKATNCTNYFFVTKGNENALARAAARIGPISVAIDASHQSFQFYHSGIYYEPNCLPYIMSHAVLVVGYGTKSGLNYWIVKNSYGVEWGNEGYILMSRGRQNNCGIATHAVYPVV</sequence>
<dbReference type="PANTHER" id="PTHR12411">
    <property type="entry name" value="CYSTEINE PROTEASE FAMILY C1-RELATED"/>
    <property type="match status" value="1"/>
</dbReference>
<dbReference type="InterPro" id="IPR013128">
    <property type="entry name" value="Peptidase_C1A"/>
</dbReference>
<dbReference type="OMA" id="FRMQRGI"/>
<protein>
    <submittedName>
        <fullName evidence="10">Uncharacterized protein</fullName>
    </submittedName>
</protein>
<gene>
    <name evidence="10" type="ORF">scyTo_0012781</name>
</gene>
<keyword evidence="2" id="KW-0645">Protease</keyword>
<dbReference type="PROSITE" id="PS00639">
    <property type="entry name" value="THIOL_PROTEASE_HIS"/>
    <property type="match status" value="1"/>
</dbReference>
<evidence type="ECO:0000259" key="8">
    <source>
        <dbReference type="SMART" id="SM00645"/>
    </source>
</evidence>
<evidence type="ECO:0000259" key="9">
    <source>
        <dbReference type="SMART" id="SM00848"/>
    </source>
</evidence>
<dbReference type="AlphaFoldDB" id="A0A401NIF2"/>
<keyword evidence="5" id="KW-0865">Zymogen</keyword>
<dbReference type="InterPro" id="IPR000668">
    <property type="entry name" value="Peptidase_C1A_C"/>
</dbReference>
<dbReference type="InterPro" id="IPR039417">
    <property type="entry name" value="Peptidase_C1A_papain-like"/>
</dbReference>
<evidence type="ECO:0000313" key="10">
    <source>
        <dbReference type="EMBL" id="GCB60661.1"/>
    </source>
</evidence>
<reference evidence="10 11" key="1">
    <citation type="journal article" date="2018" name="Nat. Ecol. Evol.">
        <title>Shark genomes provide insights into elasmobranch evolution and the origin of vertebrates.</title>
        <authorList>
            <person name="Hara Y"/>
            <person name="Yamaguchi K"/>
            <person name="Onimaru K"/>
            <person name="Kadota M"/>
            <person name="Koyanagi M"/>
            <person name="Keeley SD"/>
            <person name="Tatsumi K"/>
            <person name="Tanaka K"/>
            <person name="Motone F"/>
            <person name="Kageyama Y"/>
            <person name="Nozu R"/>
            <person name="Adachi N"/>
            <person name="Nishimura O"/>
            <person name="Nakagawa R"/>
            <person name="Tanegashima C"/>
            <person name="Kiyatake I"/>
            <person name="Matsumoto R"/>
            <person name="Murakumo K"/>
            <person name="Nishida K"/>
            <person name="Terakita A"/>
            <person name="Kuratani S"/>
            <person name="Sato K"/>
            <person name="Hyodo S Kuraku.S."/>
        </authorList>
    </citation>
    <scope>NUCLEOTIDE SEQUENCE [LARGE SCALE GENOMIC DNA]</scope>
</reference>
<evidence type="ECO:0000256" key="1">
    <source>
        <dbReference type="ARBA" id="ARBA00008455"/>
    </source>
</evidence>
<dbReference type="OrthoDB" id="10253408at2759"/>
<dbReference type="InterPro" id="IPR013201">
    <property type="entry name" value="Prot_inhib_I29"/>
</dbReference>
<comment type="similarity">
    <text evidence="1">Belongs to the peptidase C1 family.</text>
</comment>
<evidence type="ECO:0000256" key="7">
    <source>
        <dbReference type="SAM" id="SignalP"/>
    </source>
</evidence>
<dbReference type="Proteomes" id="UP000288216">
    <property type="component" value="Unassembled WGS sequence"/>
</dbReference>
<dbReference type="PRINTS" id="PR00705">
    <property type="entry name" value="PAPAIN"/>
</dbReference>
<evidence type="ECO:0000256" key="4">
    <source>
        <dbReference type="ARBA" id="ARBA00022807"/>
    </source>
</evidence>
<dbReference type="EMBL" id="BFAA01006285">
    <property type="protein sequence ID" value="GCB60661.1"/>
    <property type="molecule type" value="Genomic_DNA"/>
</dbReference>
<evidence type="ECO:0000256" key="5">
    <source>
        <dbReference type="ARBA" id="ARBA00023145"/>
    </source>
</evidence>
<dbReference type="GO" id="GO:0008234">
    <property type="term" value="F:cysteine-type peptidase activity"/>
    <property type="evidence" value="ECO:0007669"/>
    <property type="project" value="UniProtKB-KW"/>
</dbReference>
<dbReference type="PROSITE" id="PS00139">
    <property type="entry name" value="THIOL_PROTEASE_CYS"/>
    <property type="match status" value="1"/>
</dbReference>
<keyword evidence="7" id="KW-0732">Signal</keyword>
<dbReference type="SMART" id="SM00645">
    <property type="entry name" value="Pept_C1"/>
    <property type="match status" value="1"/>
</dbReference>
<dbReference type="InterPro" id="IPR025660">
    <property type="entry name" value="Pept_his_AS"/>
</dbReference>
<name>A0A401NIF2_SCYTO</name>
<feature type="signal peptide" evidence="7">
    <location>
        <begin position="1"/>
        <end position="20"/>
    </location>
</feature>
<dbReference type="InterPro" id="IPR038765">
    <property type="entry name" value="Papain-like_cys_pep_sf"/>
</dbReference>
<dbReference type="STRING" id="75743.A0A401NIF2"/>
<dbReference type="Pfam" id="PF08246">
    <property type="entry name" value="Inhibitor_I29"/>
    <property type="match status" value="1"/>
</dbReference>
<dbReference type="InterPro" id="IPR000169">
    <property type="entry name" value="Pept_cys_AS"/>
</dbReference>
<evidence type="ECO:0000256" key="2">
    <source>
        <dbReference type="ARBA" id="ARBA00022670"/>
    </source>
</evidence>
<keyword evidence="3" id="KW-0378">Hydrolase</keyword>
<dbReference type="GO" id="GO:0006508">
    <property type="term" value="P:proteolysis"/>
    <property type="evidence" value="ECO:0007669"/>
    <property type="project" value="UniProtKB-KW"/>
</dbReference>
<evidence type="ECO:0000256" key="3">
    <source>
        <dbReference type="ARBA" id="ARBA00022801"/>
    </source>
</evidence>
<comment type="caution">
    <text evidence="10">The sequence shown here is derived from an EMBL/GenBank/DDBJ whole genome shotgun (WGS) entry which is preliminary data.</text>
</comment>
<dbReference type="SMART" id="SM00848">
    <property type="entry name" value="Inhibitor_I29"/>
    <property type="match status" value="1"/>
</dbReference>
<feature type="chain" id="PRO_5019521212" evidence="7">
    <location>
        <begin position="21"/>
        <end position="334"/>
    </location>
</feature>
<feature type="domain" description="Peptidase C1A papain C-terminal" evidence="8">
    <location>
        <begin position="118"/>
        <end position="333"/>
    </location>
</feature>
<evidence type="ECO:0000313" key="11">
    <source>
        <dbReference type="Proteomes" id="UP000288216"/>
    </source>
</evidence>
<keyword evidence="4" id="KW-0788">Thiol protease</keyword>
<feature type="domain" description="Cathepsin propeptide inhibitor" evidence="9">
    <location>
        <begin position="31"/>
        <end position="90"/>
    </location>
</feature>
<evidence type="ECO:0000256" key="6">
    <source>
        <dbReference type="ARBA" id="ARBA00023157"/>
    </source>
</evidence>
<dbReference type="Pfam" id="PF00112">
    <property type="entry name" value="Peptidase_C1"/>
    <property type="match status" value="1"/>
</dbReference>
<dbReference type="CDD" id="cd02248">
    <property type="entry name" value="Peptidase_C1A"/>
    <property type="match status" value="1"/>
</dbReference>
<dbReference type="FunFam" id="3.90.70.10:FF:000006">
    <property type="entry name" value="Cathepsin S"/>
    <property type="match status" value="1"/>
</dbReference>
<dbReference type="Gene3D" id="3.90.70.10">
    <property type="entry name" value="Cysteine proteinases"/>
    <property type="match status" value="1"/>
</dbReference>
<proteinExistence type="inferred from homology"/>